<evidence type="ECO:0000313" key="2">
    <source>
        <dbReference type="EMBL" id="MFC7290400.1"/>
    </source>
</evidence>
<dbReference type="EMBL" id="JBHTBR010000002">
    <property type="protein sequence ID" value="MFC7290400.1"/>
    <property type="molecule type" value="Genomic_DNA"/>
</dbReference>
<evidence type="ECO:0000256" key="1">
    <source>
        <dbReference type="SAM" id="MobiDB-lite"/>
    </source>
</evidence>
<sequence length="212" mass="24776">MGGFGSGGHNLRKRYLEQFRSLNAAYFQKHRILTDGWRGMIHWKNNDEDKPSISVEGGRNQVTLAYRARKDNTGDWTNVRDTFPVVWSPRHLGGAQAYFRCLRCNARAKLLYLANLHFRCRKCHNLVHASSQEQPGNRATRKNQKLRAKLGAPQGLGDYVPRPKGMHETTFQRYIEQIEEAESEINDDMIRILQRIQKTDIRLSQKHRNFWK</sequence>
<reference evidence="3" key="1">
    <citation type="journal article" date="2019" name="Int. J. Syst. Evol. Microbiol.">
        <title>The Global Catalogue of Microorganisms (GCM) 10K type strain sequencing project: providing services to taxonomists for standard genome sequencing and annotation.</title>
        <authorList>
            <consortium name="The Broad Institute Genomics Platform"/>
            <consortium name="The Broad Institute Genome Sequencing Center for Infectious Disease"/>
            <person name="Wu L."/>
            <person name="Ma J."/>
        </authorList>
    </citation>
    <scope>NUCLEOTIDE SEQUENCE [LARGE SCALE GENOMIC DNA]</scope>
    <source>
        <strain evidence="3">CCUG 51308</strain>
    </source>
</reference>
<name>A0ABW2IHW7_9PROT</name>
<feature type="compositionally biased region" description="Basic residues" evidence="1">
    <location>
        <begin position="139"/>
        <end position="148"/>
    </location>
</feature>
<proteinExistence type="predicted"/>
<organism evidence="2 3">
    <name type="scientific">Hirschia litorea</name>
    <dbReference type="NCBI Taxonomy" id="1199156"/>
    <lineage>
        <taxon>Bacteria</taxon>
        <taxon>Pseudomonadati</taxon>
        <taxon>Pseudomonadota</taxon>
        <taxon>Alphaproteobacteria</taxon>
        <taxon>Hyphomonadales</taxon>
        <taxon>Hyphomonadaceae</taxon>
        <taxon>Hirschia</taxon>
    </lineage>
</organism>
<comment type="caution">
    <text evidence="2">The sequence shown here is derived from an EMBL/GenBank/DDBJ whole genome shotgun (WGS) entry which is preliminary data.</text>
</comment>
<feature type="region of interest" description="Disordered" evidence="1">
    <location>
        <begin position="130"/>
        <end position="164"/>
    </location>
</feature>
<dbReference type="RefSeq" id="WP_382165260.1">
    <property type="nucleotide sequence ID" value="NZ_JBHTBR010000002.1"/>
</dbReference>
<dbReference type="Proteomes" id="UP001596492">
    <property type="component" value="Unassembled WGS sequence"/>
</dbReference>
<evidence type="ECO:0000313" key="3">
    <source>
        <dbReference type="Proteomes" id="UP001596492"/>
    </source>
</evidence>
<accession>A0ABW2IHW7</accession>
<protein>
    <submittedName>
        <fullName evidence="2">Uncharacterized protein</fullName>
    </submittedName>
</protein>
<gene>
    <name evidence="2" type="ORF">ACFQS8_02130</name>
</gene>
<keyword evidence="3" id="KW-1185">Reference proteome</keyword>